<dbReference type="PANTHER" id="PTHR23132">
    <property type="entry name" value="D-ALANINE--D-ALANINE LIGASE"/>
    <property type="match status" value="1"/>
</dbReference>
<dbReference type="GO" id="GO:0071555">
    <property type="term" value="P:cell wall organization"/>
    <property type="evidence" value="ECO:0007669"/>
    <property type="project" value="UniProtKB-KW"/>
</dbReference>
<keyword evidence="2" id="KW-0436">Ligase</keyword>
<evidence type="ECO:0000313" key="6">
    <source>
        <dbReference type="EMBL" id="RKD29132.1"/>
    </source>
</evidence>
<keyword evidence="7" id="KW-1185">Reference proteome</keyword>
<sequence length="716" mass="81016">MKVAIIYNKDFNGVINKFGMQNREVYDTETINRVYEALEYGGHNVTIIDGNMYAIEQLKEFMPKVMEGEKMGMVFNMAYGIQGESRYTHIPALLEMLGIPYVGSSPAGHALALDKIVAKTIMQKHGIPTPEFWTFSSEYQDLSQVKYPCIVKPKMESVSFGLKVVYNDDKLKEAIRFITKKYNQQALVEKFIPGREFCVALLGNEPIEAFPVLEIDLGNNPNAIQTFEDKKNSSKRKICPANIPDKIATEMVHLSKKAFKALQLRDYARVDIRLDANNNIYVLEINSMASLCNSGSFVQAAKANGYTFNKLINKMLEVAVKRYFLKTFSNSNSFEDKEERLPIEIRSYLRSRQDNFEYMLQEMVNINTYVKNIEGVNKLGTIIKNYLSSLGFKGKFIKQVDVGNFIHFSNSKTGEYDVLLLGHLDDTVPLPQHRYYSKNGQRLYGTGIWKYKSGIVMMLAAIEALKHTGNLEKLRIGVLLTTDNSVQGKFSQNIIKKLSKKVKNVIGLSGSTPTGGIITSRAGSAEYHCQMRLTNPEGEDDIPQAVNIFTKLINDWTALTDKSNGLILSPSCVNITTNIEELKAYGELLLKVKFNDITQIENLDKKIKKSIRGNLKDNLYFEIYGGIKRPSMEYLENTKPLVKMIKDIAKKMDIILIEKHSWNSSNICFVDKNIPQIDGLGPIGIKMENNSEYILKHSLIEKAALLAVILYRLGNK</sequence>
<dbReference type="OrthoDB" id="9813261at2"/>
<dbReference type="InterPro" id="IPR016185">
    <property type="entry name" value="PreATP-grasp_dom_sf"/>
</dbReference>
<dbReference type="PROSITE" id="PS50975">
    <property type="entry name" value="ATP_GRASP"/>
    <property type="match status" value="1"/>
</dbReference>
<keyword evidence="4" id="KW-0547">Nucleotide-binding</keyword>
<dbReference type="Gene3D" id="3.30.1490.20">
    <property type="entry name" value="ATP-grasp fold, A domain"/>
    <property type="match status" value="1"/>
</dbReference>
<feature type="domain" description="ATP-grasp" evidence="5">
    <location>
        <begin position="119"/>
        <end position="317"/>
    </location>
</feature>
<dbReference type="SUPFAM" id="SSF53187">
    <property type="entry name" value="Zn-dependent exopeptidases"/>
    <property type="match status" value="1"/>
</dbReference>
<dbReference type="GO" id="GO:0005524">
    <property type="term" value="F:ATP binding"/>
    <property type="evidence" value="ECO:0007669"/>
    <property type="project" value="UniProtKB-UniRule"/>
</dbReference>
<dbReference type="InterPro" id="IPR013815">
    <property type="entry name" value="ATP_grasp_subdomain_1"/>
</dbReference>
<gene>
    <name evidence="6" type="ORF">BET03_06185</name>
</gene>
<proteinExistence type="inferred from homology"/>
<dbReference type="Gene3D" id="3.30.470.20">
    <property type="entry name" value="ATP-grasp fold, B domain"/>
    <property type="match status" value="1"/>
</dbReference>
<dbReference type="GO" id="GO:0016787">
    <property type="term" value="F:hydrolase activity"/>
    <property type="evidence" value="ECO:0007669"/>
    <property type="project" value="InterPro"/>
</dbReference>
<dbReference type="EMBL" id="MCIB01000038">
    <property type="protein sequence ID" value="RKD29132.1"/>
    <property type="molecule type" value="Genomic_DNA"/>
</dbReference>
<dbReference type="GO" id="GO:0008716">
    <property type="term" value="F:D-alanine-D-alanine ligase activity"/>
    <property type="evidence" value="ECO:0007669"/>
    <property type="project" value="InterPro"/>
</dbReference>
<evidence type="ECO:0000259" key="5">
    <source>
        <dbReference type="PROSITE" id="PS50975"/>
    </source>
</evidence>
<dbReference type="InterPro" id="IPR002933">
    <property type="entry name" value="Peptidase_M20"/>
</dbReference>
<dbReference type="InterPro" id="IPR011761">
    <property type="entry name" value="ATP-grasp"/>
</dbReference>
<dbReference type="PANTHER" id="PTHR23132:SF23">
    <property type="entry name" value="D-ALANINE--D-ALANINE LIGASE B"/>
    <property type="match status" value="1"/>
</dbReference>
<comment type="similarity">
    <text evidence="1">Belongs to the D-alanine--D-alanine ligase family.</text>
</comment>
<keyword evidence="3" id="KW-0961">Cell wall biogenesis/degradation</keyword>
<evidence type="ECO:0000256" key="2">
    <source>
        <dbReference type="ARBA" id="ARBA00022598"/>
    </source>
</evidence>
<evidence type="ECO:0000256" key="4">
    <source>
        <dbReference type="PROSITE-ProRule" id="PRU00409"/>
    </source>
</evidence>
<dbReference type="RefSeq" id="WP_120170593.1">
    <property type="nucleotide sequence ID" value="NZ_MCIB01000038.1"/>
</dbReference>
<comment type="caution">
    <text evidence="6">The sequence shown here is derived from an EMBL/GenBank/DDBJ whole genome shotgun (WGS) entry which is preliminary data.</text>
</comment>
<dbReference type="Gene3D" id="3.40.630.10">
    <property type="entry name" value="Zn peptidases"/>
    <property type="match status" value="1"/>
</dbReference>
<dbReference type="SUPFAM" id="SSF56059">
    <property type="entry name" value="Glutathione synthetase ATP-binding domain-like"/>
    <property type="match status" value="1"/>
</dbReference>
<dbReference type="Gene3D" id="3.40.50.20">
    <property type="match status" value="1"/>
</dbReference>
<organism evidence="6 7">
    <name type="scientific">Thermohalobacter berrensis</name>
    <dbReference type="NCBI Taxonomy" id="99594"/>
    <lineage>
        <taxon>Bacteria</taxon>
        <taxon>Bacillati</taxon>
        <taxon>Bacillota</taxon>
        <taxon>Tissierellia</taxon>
        <taxon>Tissierellales</taxon>
        <taxon>Thermohalobacteraceae</taxon>
        <taxon>Thermohalobacter</taxon>
    </lineage>
</organism>
<dbReference type="Pfam" id="PF07478">
    <property type="entry name" value="Dala_Dala_lig_C"/>
    <property type="match status" value="1"/>
</dbReference>
<dbReference type="Pfam" id="PF01546">
    <property type="entry name" value="Peptidase_M20"/>
    <property type="match status" value="1"/>
</dbReference>
<name>A0A419SV76_9FIRM</name>
<dbReference type="AlphaFoldDB" id="A0A419SV76"/>
<protein>
    <recommendedName>
        <fullName evidence="5">ATP-grasp domain-containing protein</fullName>
    </recommendedName>
</protein>
<dbReference type="Proteomes" id="UP000284177">
    <property type="component" value="Unassembled WGS sequence"/>
</dbReference>
<dbReference type="InterPro" id="IPR011095">
    <property type="entry name" value="Dala_Dala_lig_C"/>
</dbReference>
<accession>A0A419SV76</accession>
<dbReference type="Gene3D" id="3.30.70.360">
    <property type="match status" value="1"/>
</dbReference>
<keyword evidence="4" id="KW-0067">ATP-binding</keyword>
<evidence type="ECO:0000256" key="3">
    <source>
        <dbReference type="ARBA" id="ARBA00023316"/>
    </source>
</evidence>
<dbReference type="GO" id="GO:0046872">
    <property type="term" value="F:metal ion binding"/>
    <property type="evidence" value="ECO:0007669"/>
    <property type="project" value="InterPro"/>
</dbReference>
<dbReference type="SUPFAM" id="SSF52440">
    <property type="entry name" value="PreATP-grasp domain"/>
    <property type="match status" value="1"/>
</dbReference>
<evidence type="ECO:0000256" key="1">
    <source>
        <dbReference type="ARBA" id="ARBA00010871"/>
    </source>
</evidence>
<evidence type="ECO:0000313" key="7">
    <source>
        <dbReference type="Proteomes" id="UP000284177"/>
    </source>
</evidence>
<dbReference type="SMART" id="SM01209">
    <property type="entry name" value="GARS_A"/>
    <property type="match status" value="1"/>
</dbReference>
<reference evidence="6 7" key="1">
    <citation type="submission" date="2016-08" db="EMBL/GenBank/DDBJ databases">
        <title>Novel Firmicutes and Novel Genomes.</title>
        <authorList>
            <person name="Poppleton D.I."/>
            <person name="Gribaldo S."/>
        </authorList>
    </citation>
    <scope>NUCLEOTIDE SEQUENCE [LARGE SCALE GENOMIC DNA]</scope>
    <source>
        <strain evidence="6 7">CTT3</strain>
    </source>
</reference>